<evidence type="ECO:0000313" key="4">
    <source>
        <dbReference type="Proteomes" id="UP000054735"/>
    </source>
</evidence>
<gene>
    <name evidence="2" type="ORF">Lbir_1346</name>
    <name evidence="3" type="ORF">NCTC12437_02642</name>
</gene>
<dbReference type="AlphaFoldDB" id="A0A378ICW6"/>
<feature type="compositionally biased region" description="Polar residues" evidence="1">
    <location>
        <begin position="1"/>
        <end position="13"/>
    </location>
</feature>
<proteinExistence type="predicted"/>
<accession>A0A378ICW6</accession>
<dbReference type="Proteomes" id="UP000255066">
    <property type="component" value="Unassembled WGS sequence"/>
</dbReference>
<evidence type="ECO:0000256" key="1">
    <source>
        <dbReference type="SAM" id="MobiDB-lite"/>
    </source>
</evidence>
<evidence type="ECO:0000313" key="5">
    <source>
        <dbReference type="Proteomes" id="UP000255066"/>
    </source>
</evidence>
<keyword evidence="4" id="KW-1185">Reference proteome</keyword>
<name>A0A378ICW6_9GAMM</name>
<reference evidence="2 4" key="1">
    <citation type="submission" date="2015-11" db="EMBL/GenBank/DDBJ databases">
        <title>Genomic analysis of 38 Legionella species identifies large and diverse effector repertoires.</title>
        <authorList>
            <person name="Burstein D."/>
            <person name="Amaro F."/>
            <person name="Zusman T."/>
            <person name="Lifshitz Z."/>
            <person name="Cohen O."/>
            <person name="Gilbert J.A."/>
            <person name="Pupko T."/>
            <person name="Shuman H.A."/>
            <person name="Segal G."/>
        </authorList>
    </citation>
    <scope>NUCLEOTIDE SEQUENCE [LARGE SCALE GENOMIC DNA]</scope>
    <source>
        <strain evidence="2 4">CDC#1407-AL-14</strain>
    </source>
</reference>
<dbReference type="EMBL" id="LNXT01000015">
    <property type="protein sequence ID" value="KTC72571.1"/>
    <property type="molecule type" value="Genomic_DNA"/>
</dbReference>
<dbReference type="Proteomes" id="UP000054735">
    <property type="component" value="Unassembled WGS sequence"/>
</dbReference>
<dbReference type="RefSeq" id="WP_058523412.1">
    <property type="nucleotide sequence ID" value="NZ_CAAAHV010000042.1"/>
</dbReference>
<reference evidence="3 5" key="2">
    <citation type="submission" date="2018-06" db="EMBL/GenBank/DDBJ databases">
        <authorList>
            <consortium name="Pathogen Informatics"/>
            <person name="Doyle S."/>
        </authorList>
    </citation>
    <scope>NUCLEOTIDE SEQUENCE [LARGE SCALE GENOMIC DNA]</scope>
    <source>
        <strain evidence="3 5">NCTC12437</strain>
    </source>
</reference>
<evidence type="ECO:0000313" key="2">
    <source>
        <dbReference type="EMBL" id="KTC72571.1"/>
    </source>
</evidence>
<feature type="compositionally biased region" description="Basic residues" evidence="1">
    <location>
        <begin position="65"/>
        <end position="77"/>
    </location>
</feature>
<feature type="region of interest" description="Disordered" evidence="1">
    <location>
        <begin position="42"/>
        <end position="77"/>
    </location>
</feature>
<feature type="region of interest" description="Disordered" evidence="1">
    <location>
        <begin position="1"/>
        <end position="28"/>
    </location>
</feature>
<protein>
    <submittedName>
        <fullName evidence="3">Uncharacterized protein</fullName>
    </submittedName>
</protein>
<dbReference type="OrthoDB" id="9916563at2"/>
<dbReference type="EMBL" id="UGNW01000001">
    <property type="protein sequence ID" value="STX32843.1"/>
    <property type="molecule type" value="Genomic_DNA"/>
</dbReference>
<organism evidence="3 5">
    <name type="scientific">Legionella birminghamensis</name>
    <dbReference type="NCBI Taxonomy" id="28083"/>
    <lineage>
        <taxon>Bacteria</taxon>
        <taxon>Pseudomonadati</taxon>
        <taxon>Pseudomonadota</taxon>
        <taxon>Gammaproteobacteria</taxon>
        <taxon>Legionellales</taxon>
        <taxon>Legionellaceae</taxon>
        <taxon>Legionella</taxon>
    </lineage>
</organism>
<sequence>MSTKQQLDQTNKVSDSELEKLSGGSGLPLHIEIGKQQFLANNPDYLASQPDYNSGGGGKSNKSGKGGKKKGKKNKHK</sequence>
<evidence type="ECO:0000313" key="3">
    <source>
        <dbReference type="EMBL" id="STX32843.1"/>
    </source>
</evidence>